<dbReference type="SMART" id="SM00248">
    <property type="entry name" value="ANK"/>
    <property type="match status" value="2"/>
</dbReference>
<dbReference type="EMBL" id="NESQ01000003">
    <property type="protein sequence ID" value="PUU84166.1"/>
    <property type="molecule type" value="Genomic_DNA"/>
</dbReference>
<dbReference type="Proteomes" id="UP000244722">
    <property type="component" value="Unassembled WGS sequence"/>
</dbReference>
<keyword evidence="2 3" id="KW-0040">ANK repeat</keyword>
<dbReference type="OrthoDB" id="10057496at2759"/>
<evidence type="ECO:0000313" key="4">
    <source>
        <dbReference type="EMBL" id="PUU84166.1"/>
    </source>
</evidence>
<evidence type="ECO:0000256" key="3">
    <source>
        <dbReference type="PROSITE-ProRule" id="PRU00023"/>
    </source>
</evidence>
<feature type="non-terminal residue" evidence="4">
    <location>
        <position position="1"/>
    </location>
</feature>
<evidence type="ECO:0000256" key="2">
    <source>
        <dbReference type="ARBA" id="ARBA00023043"/>
    </source>
</evidence>
<dbReference type="AlphaFoldDB" id="A0A2T7A8V3"/>
<dbReference type="STRING" id="42251.A0A2T7A8V3"/>
<dbReference type="PRINTS" id="PR01415">
    <property type="entry name" value="ANKYRIN"/>
</dbReference>
<feature type="repeat" description="ANK" evidence="3">
    <location>
        <begin position="27"/>
        <end position="50"/>
    </location>
</feature>
<evidence type="ECO:0000313" key="5">
    <source>
        <dbReference type="Proteomes" id="UP000244722"/>
    </source>
</evidence>
<proteinExistence type="predicted"/>
<reference evidence="4 5" key="1">
    <citation type="submission" date="2017-04" db="EMBL/GenBank/DDBJ databases">
        <title>Draft genome sequence of Tuber borchii Vittad., a whitish edible truffle.</title>
        <authorList>
            <consortium name="DOE Joint Genome Institute"/>
            <person name="Murat C."/>
            <person name="Kuo A."/>
            <person name="Barry K.W."/>
            <person name="Clum A."/>
            <person name="Dockter R.B."/>
            <person name="Fauchery L."/>
            <person name="Iotti M."/>
            <person name="Kohler A."/>
            <person name="Labutti K."/>
            <person name="Lindquist E.A."/>
            <person name="Lipzen A."/>
            <person name="Ohm R.A."/>
            <person name="Wang M."/>
            <person name="Grigoriev I.V."/>
            <person name="Zambonelli A."/>
            <person name="Martin F.M."/>
        </authorList>
    </citation>
    <scope>NUCLEOTIDE SEQUENCE [LARGE SCALE GENOMIC DNA]</scope>
    <source>
        <strain evidence="4 5">Tbo3840</strain>
    </source>
</reference>
<dbReference type="PROSITE" id="PS50088">
    <property type="entry name" value="ANK_REPEAT"/>
    <property type="match status" value="2"/>
</dbReference>
<dbReference type="InterPro" id="IPR002110">
    <property type="entry name" value="Ankyrin_rpt"/>
</dbReference>
<dbReference type="InterPro" id="IPR036770">
    <property type="entry name" value="Ankyrin_rpt-contain_sf"/>
</dbReference>
<feature type="repeat" description="ANK" evidence="3">
    <location>
        <begin position="69"/>
        <end position="101"/>
    </location>
</feature>
<dbReference type="PROSITE" id="PS50297">
    <property type="entry name" value="ANK_REP_REGION"/>
    <property type="match status" value="2"/>
</dbReference>
<dbReference type="PANTHER" id="PTHR24124:SF8">
    <property type="entry name" value="OCA DOMAIN-CONTAINING PROTEIN"/>
    <property type="match status" value="1"/>
</dbReference>
<organism evidence="4 5">
    <name type="scientific">Tuber borchii</name>
    <name type="common">White truffle</name>
    <dbReference type="NCBI Taxonomy" id="42251"/>
    <lineage>
        <taxon>Eukaryota</taxon>
        <taxon>Fungi</taxon>
        <taxon>Dikarya</taxon>
        <taxon>Ascomycota</taxon>
        <taxon>Pezizomycotina</taxon>
        <taxon>Pezizomycetes</taxon>
        <taxon>Pezizales</taxon>
        <taxon>Tuberaceae</taxon>
        <taxon>Tuber</taxon>
    </lineage>
</organism>
<dbReference type="PANTHER" id="PTHR24124">
    <property type="entry name" value="ANKYRIN REPEAT FAMILY A"/>
    <property type="match status" value="1"/>
</dbReference>
<dbReference type="GO" id="GO:0005634">
    <property type="term" value="C:nucleus"/>
    <property type="evidence" value="ECO:0007669"/>
    <property type="project" value="TreeGrafter"/>
</dbReference>
<accession>A0A2T7A8V3</accession>
<gene>
    <name evidence="4" type="ORF">B9Z19DRAFT_893793</name>
</gene>
<dbReference type="Pfam" id="PF12796">
    <property type="entry name" value="Ank_2"/>
    <property type="match status" value="1"/>
</dbReference>
<protein>
    <submittedName>
        <fullName evidence="4">Ankyrin repeat-containing domain protein</fullName>
    </submittedName>
</protein>
<name>A0A2T7A8V3_TUBBO</name>
<keyword evidence="5" id="KW-1185">Reference proteome</keyword>
<keyword evidence="1" id="KW-0677">Repeat</keyword>
<evidence type="ECO:0000256" key="1">
    <source>
        <dbReference type="ARBA" id="ARBA00022737"/>
    </source>
</evidence>
<dbReference type="GO" id="GO:0010468">
    <property type="term" value="P:regulation of gene expression"/>
    <property type="evidence" value="ECO:0007669"/>
    <property type="project" value="TreeGrafter"/>
</dbReference>
<dbReference type="SUPFAM" id="SSF48403">
    <property type="entry name" value="Ankyrin repeat"/>
    <property type="match status" value="1"/>
</dbReference>
<feature type="non-terminal residue" evidence="4">
    <location>
        <position position="107"/>
    </location>
</feature>
<sequence>AAKFMSREYKSLIAKGGTSLLTAPDQDGNTPLHRAVIAGHRAMLEALVKKFAAQGYGIQDNEINKKNRGGNTPLHLAVQFDHPHIVKFLIENGADPTIENNAQVTAL</sequence>
<comment type="caution">
    <text evidence="4">The sequence shown here is derived from an EMBL/GenBank/DDBJ whole genome shotgun (WGS) entry which is preliminary data.</text>
</comment>
<dbReference type="Gene3D" id="1.25.40.20">
    <property type="entry name" value="Ankyrin repeat-containing domain"/>
    <property type="match status" value="1"/>
</dbReference>